<comment type="catalytic activity">
    <reaction evidence="16">
        <text>resolvin D2 + NAD(+) = 7-oxoresolvin D2 + NADH + H(+)</text>
        <dbReference type="Rhea" id="RHEA:53584"/>
        <dbReference type="ChEBI" id="CHEBI:15378"/>
        <dbReference type="ChEBI" id="CHEBI:57540"/>
        <dbReference type="ChEBI" id="CHEBI:57945"/>
        <dbReference type="ChEBI" id="CHEBI:133367"/>
        <dbReference type="ChEBI" id="CHEBI:137497"/>
    </reaction>
    <physiologicalReaction direction="left-to-right" evidence="16">
        <dbReference type="Rhea" id="RHEA:53585"/>
    </physiologicalReaction>
</comment>
<evidence type="ECO:0000256" key="3">
    <source>
        <dbReference type="ARBA" id="ARBA00023002"/>
    </source>
</evidence>
<evidence type="ECO:0000256" key="22">
    <source>
        <dbReference type="ARBA" id="ARBA00049188"/>
    </source>
</evidence>
<dbReference type="FunFam" id="3.40.50.720:FF:000149">
    <property type="entry name" value="15-hydroxyprostaglandin dehydrogenase [NAD(+)]"/>
    <property type="match status" value="1"/>
</dbReference>
<reference evidence="24 25" key="1">
    <citation type="journal article" date="2023" name="Mol. Biol. Evol.">
        <title>Genomics of Secondarily Temperate Adaptation in the Only Non-Antarctic Icefish.</title>
        <authorList>
            <person name="Rivera-Colon A.G."/>
            <person name="Rayamajhi N."/>
            <person name="Minhas B.F."/>
            <person name="Madrigal G."/>
            <person name="Bilyk K.T."/>
            <person name="Yoon V."/>
            <person name="Hune M."/>
            <person name="Gregory S."/>
            <person name="Cheng C.H.C."/>
            <person name="Catchen J.M."/>
        </authorList>
    </citation>
    <scope>NUCLEOTIDE SEQUENCE [LARGE SCALE GENOMIC DNA]</scope>
    <source>
        <strain evidence="24">JC2023a</strain>
    </source>
</reference>
<dbReference type="EMBL" id="JAULUE010002058">
    <property type="protein sequence ID" value="KAK5887804.1"/>
    <property type="molecule type" value="Genomic_DNA"/>
</dbReference>
<comment type="similarity">
    <text evidence="1 23">Belongs to the short-chain dehydrogenases/reductases (SDR) family.</text>
</comment>
<evidence type="ECO:0000313" key="24">
    <source>
        <dbReference type="EMBL" id="KAK5887804.1"/>
    </source>
</evidence>
<evidence type="ECO:0000256" key="15">
    <source>
        <dbReference type="ARBA" id="ARBA00048170"/>
    </source>
</evidence>
<organism evidence="24 25">
    <name type="scientific">Champsocephalus esox</name>
    <name type="common">pike icefish</name>
    <dbReference type="NCBI Taxonomy" id="159716"/>
    <lineage>
        <taxon>Eukaryota</taxon>
        <taxon>Metazoa</taxon>
        <taxon>Chordata</taxon>
        <taxon>Craniata</taxon>
        <taxon>Vertebrata</taxon>
        <taxon>Euteleostomi</taxon>
        <taxon>Actinopterygii</taxon>
        <taxon>Neopterygii</taxon>
        <taxon>Teleostei</taxon>
        <taxon>Neoteleostei</taxon>
        <taxon>Acanthomorphata</taxon>
        <taxon>Eupercaria</taxon>
        <taxon>Perciformes</taxon>
        <taxon>Notothenioidei</taxon>
        <taxon>Channichthyidae</taxon>
        <taxon>Champsocephalus</taxon>
    </lineage>
</organism>
<keyword evidence="2" id="KW-0443">Lipid metabolism</keyword>
<dbReference type="PANTHER" id="PTHR44229">
    <property type="entry name" value="15-HYDROXYPROSTAGLANDIN DEHYDROGENASE [NAD(+)]"/>
    <property type="match status" value="1"/>
</dbReference>
<evidence type="ECO:0000256" key="20">
    <source>
        <dbReference type="ARBA" id="ARBA00048921"/>
    </source>
</evidence>
<dbReference type="PROSITE" id="PS00061">
    <property type="entry name" value="ADH_SHORT"/>
    <property type="match status" value="1"/>
</dbReference>
<comment type="catalytic activity">
    <reaction evidence="17">
        <text>lipoxin A4 + NAD(+) = 15-oxo-(5S,6R)-dihydroxy-(7E,9E,11Z,13E)-eicosatetraenoate + NADH + H(+)</text>
        <dbReference type="Rhea" id="RHEA:41572"/>
        <dbReference type="ChEBI" id="CHEBI:15378"/>
        <dbReference type="ChEBI" id="CHEBI:57540"/>
        <dbReference type="ChEBI" id="CHEBI:57945"/>
        <dbReference type="ChEBI" id="CHEBI:67026"/>
        <dbReference type="ChEBI" id="CHEBI:78311"/>
    </reaction>
    <physiologicalReaction direction="left-to-right" evidence="17">
        <dbReference type="Rhea" id="RHEA:41573"/>
    </physiologicalReaction>
</comment>
<accession>A0AAN8BN91</accession>
<dbReference type="GO" id="GO:0006693">
    <property type="term" value="P:prostaglandin metabolic process"/>
    <property type="evidence" value="ECO:0007669"/>
    <property type="project" value="UniProtKB-KW"/>
</dbReference>
<gene>
    <name evidence="24" type="ORF">CesoFtcFv8_016373</name>
</gene>
<evidence type="ECO:0000256" key="1">
    <source>
        <dbReference type="ARBA" id="ARBA00006484"/>
    </source>
</evidence>
<comment type="function">
    <text evidence="9">Catalyzes the NAD-dependent dehydrogenation (oxidation) of a broad array of hydroxylated polyunsaturated fatty acids (mainly eicosanoids and docosanoids, including prostaglandins, lipoxins and resolvins), yielding their corresponding keto (oxo) metabolites. Decreases the levels of the pro-proliferative prostaglandins such as prostaglandin E2 (whose activity is increased in cancer because of an increase in the expression of cyclooxygenase 2) and generates oxo-fatty acid products that can profoundly influence cell function by abrogating pro-inflammatory cytokine expression. Converts resolvins E1, D1 and D2 to their oxo products, which represents a mode of resolvin inactivation. Resolvin E1 plays important roles during the resolution phase of acute inflammation, while resolvins D1 and D2 have a unique role in obesity-induced adipose inflammation.</text>
</comment>
<dbReference type="InterPro" id="IPR020904">
    <property type="entry name" value="Sc_DH/Rdtase_CS"/>
</dbReference>
<dbReference type="GO" id="GO:0005737">
    <property type="term" value="C:cytoplasm"/>
    <property type="evidence" value="ECO:0007669"/>
    <property type="project" value="TreeGrafter"/>
</dbReference>
<evidence type="ECO:0000256" key="11">
    <source>
        <dbReference type="ARBA" id="ARBA00047672"/>
    </source>
</evidence>
<dbReference type="GO" id="GO:0047034">
    <property type="term" value="F:15-hydroxyicosatetraenoate dehydrogenase activity"/>
    <property type="evidence" value="ECO:0007669"/>
    <property type="project" value="UniProtKB-EC"/>
</dbReference>
<evidence type="ECO:0000256" key="10">
    <source>
        <dbReference type="ARBA" id="ARBA00047325"/>
    </source>
</evidence>
<comment type="catalytic activity">
    <reaction evidence="11">
        <text>resolvin D1 + NAD(+) = 8-oxoresolvin D1 + NADH + H(+)</text>
        <dbReference type="Rhea" id="RHEA:50124"/>
        <dbReference type="ChEBI" id="CHEBI:15378"/>
        <dbReference type="ChEBI" id="CHEBI:57540"/>
        <dbReference type="ChEBI" id="CHEBI:57945"/>
        <dbReference type="ChEBI" id="CHEBI:132079"/>
        <dbReference type="ChEBI" id="CHEBI:132080"/>
    </reaction>
    <physiologicalReaction direction="left-to-right" evidence="11">
        <dbReference type="Rhea" id="RHEA:50125"/>
    </physiologicalReaction>
</comment>
<dbReference type="InterPro" id="IPR036291">
    <property type="entry name" value="NAD(P)-bd_dom_sf"/>
</dbReference>
<comment type="catalytic activity">
    <reaction evidence="20">
        <text>resolvin D2 + NAD(+) = 16-oxoresolvin D2 + NADH + H(+)</text>
        <dbReference type="Rhea" id="RHEA:53588"/>
        <dbReference type="ChEBI" id="CHEBI:15378"/>
        <dbReference type="ChEBI" id="CHEBI:57540"/>
        <dbReference type="ChEBI" id="CHEBI:57945"/>
        <dbReference type="ChEBI" id="CHEBI:133367"/>
        <dbReference type="ChEBI" id="CHEBI:137498"/>
    </reaction>
    <physiologicalReaction direction="left-to-right" evidence="20">
        <dbReference type="Rhea" id="RHEA:53589"/>
    </physiologicalReaction>
</comment>
<comment type="catalytic activity">
    <reaction evidence="12">
        <text>14-hydroxy-(4Z,7Z,10Z,12E,16Z,19Z)-docosahexaenoate + NAD(+) = 14-oxo-(4Z,7Z,10Z,12E,16Z,19Z)-docosahexaenoate + NADH + H(+)</text>
        <dbReference type="Rhea" id="RHEA:48952"/>
        <dbReference type="ChEBI" id="CHEBI:15378"/>
        <dbReference type="ChEBI" id="CHEBI:57540"/>
        <dbReference type="ChEBI" id="CHEBI:57945"/>
        <dbReference type="ChEBI" id="CHEBI:90866"/>
        <dbReference type="ChEBI" id="CHEBI:90867"/>
    </reaction>
    <physiologicalReaction direction="left-to-right" evidence="12">
        <dbReference type="Rhea" id="RHEA:48953"/>
    </physiologicalReaction>
</comment>
<evidence type="ECO:0000256" key="6">
    <source>
        <dbReference type="ARBA" id="ARBA00040276"/>
    </source>
</evidence>
<evidence type="ECO:0000256" key="7">
    <source>
        <dbReference type="ARBA" id="ARBA00041812"/>
    </source>
</evidence>
<keyword evidence="3" id="KW-0560">Oxidoreductase</keyword>
<comment type="catalytic activity">
    <reaction evidence="15">
        <text>resolvin D1 + NAD(+) = 17-oxoresolvin D1 + NADH + H(+)</text>
        <dbReference type="Rhea" id="RHEA:50128"/>
        <dbReference type="ChEBI" id="CHEBI:15378"/>
        <dbReference type="ChEBI" id="CHEBI:57540"/>
        <dbReference type="ChEBI" id="CHEBI:57945"/>
        <dbReference type="ChEBI" id="CHEBI:132079"/>
        <dbReference type="ChEBI" id="CHEBI:132081"/>
    </reaction>
    <physiologicalReaction direction="left-to-right" evidence="15">
        <dbReference type="Rhea" id="RHEA:50129"/>
    </physiologicalReaction>
</comment>
<keyword evidence="2" id="KW-0644">Prostaglandin metabolism</keyword>
<dbReference type="Gene3D" id="3.40.50.720">
    <property type="entry name" value="NAD(P)-binding Rossmann-like Domain"/>
    <property type="match status" value="1"/>
</dbReference>
<evidence type="ECO:0000256" key="13">
    <source>
        <dbReference type="ARBA" id="ARBA00048140"/>
    </source>
</evidence>
<evidence type="ECO:0000256" key="21">
    <source>
        <dbReference type="ARBA" id="ARBA00049151"/>
    </source>
</evidence>
<proteinExistence type="inferred from homology"/>
<evidence type="ECO:0000256" key="18">
    <source>
        <dbReference type="ARBA" id="ARBA00048611"/>
    </source>
</evidence>
<comment type="catalytic activity">
    <reaction evidence="14">
        <text>(11R)-hydroxy-(5Z,8Z,12E,14Z)-eicosatetraenoate + NAD(+) = 11-oxo-(5Z,8Z,12E,14Z)-eicosatetraenoate + NADH + H(+)</text>
        <dbReference type="Rhea" id="RHEA:48640"/>
        <dbReference type="ChEBI" id="CHEBI:15378"/>
        <dbReference type="ChEBI" id="CHEBI:57540"/>
        <dbReference type="ChEBI" id="CHEBI:57945"/>
        <dbReference type="ChEBI" id="CHEBI:78836"/>
        <dbReference type="ChEBI" id="CHEBI:90697"/>
    </reaction>
    <physiologicalReaction direction="left-to-right" evidence="14">
        <dbReference type="Rhea" id="RHEA:48641"/>
    </physiologicalReaction>
</comment>
<dbReference type="PRINTS" id="PR00081">
    <property type="entry name" value="GDHRDH"/>
</dbReference>
<comment type="catalytic activity">
    <reaction evidence="21">
        <text>(15S)-hydroxy-(5Z,8Z,11Z,13E)-eicosatetraenoate + NAD(+) = 15-oxo-(5Z,8Z,11Z,13E)-eicosatetraenoate + NADH + H(+)</text>
        <dbReference type="Rhea" id="RHEA:23260"/>
        <dbReference type="ChEBI" id="CHEBI:15378"/>
        <dbReference type="ChEBI" id="CHEBI:57409"/>
        <dbReference type="ChEBI" id="CHEBI:57410"/>
        <dbReference type="ChEBI" id="CHEBI:57540"/>
        <dbReference type="ChEBI" id="CHEBI:57945"/>
        <dbReference type="EC" id="1.1.1.232"/>
    </reaction>
    <physiologicalReaction direction="left-to-right" evidence="21">
        <dbReference type="Rhea" id="RHEA:23261"/>
    </physiologicalReaction>
</comment>
<evidence type="ECO:0000256" key="16">
    <source>
        <dbReference type="ARBA" id="ARBA00048393"/>
    </source>
</evidence>
<dbReference type="PANTHER" id="PTHR44229:SF5">
    <property type="entry name" value="15-HYDROXYPROSTAGLANDIN DEHYDROGENASE [NAD(+)]"/>
    <property type="match status" value="1"/>
</dbReference>
<dbReference type="EC" id="1.1.1.232" evidence="5"/>
<evidence type="ECO:0000256" key="4">
    <source>
        <dbReference type="ARBA" id="ARBA00038968"/>
    </source>
</evidence>
<evidence type="ECO:0000256" key="17">
    <source>
        <dbReference type="ARBA" id="ARBA00048535"/>
    </source>
</evidence>
<evidence type="ECO:0000256" key="23">
    <source>
        <dbReference type="RuleBase" id="RU000363"/>
    </source>
</evidence>
<keyword evidence="25" id="KW-1185">Reference proteome</keyword>
<dbReference type="Pfam" id="PF00106">
    <property type="entry name" value="adh_short"/>
    <property type="match status" value="1"/>
</dbReference>
<evidence type="ECO:0000256" key="12">
    <source>
        <dbReference type="ARBA" id="ARBA00048008"/>
    </source>
</evidence>
<dbReference type="PRINTS" id="PR00080">
    <property type="entry name" value="SDRFAMILY"/>
</dbReference>
<sequence>MAVHGKIAVVTGAAMGIGKAITKILLENGAKVALLDVNETAGKSLIEVIGKQYGLERSLFLNCNVESEEQIKAALQKTAEAFGGIDIVCNNAGLLNEEMWEKTVAVNLMGVIRVSYLALEHISKLSGGRGGVIVNVASMAGLGPLPSCPVYTATKHGVVGFTRAMAAASSASGYGIRFNALCPSFVQTDLFVNTTSNLGQFSHLADVAKQLEDKFGVLNTSEVAEGVLELVKDETKNGDALLLIPKGKQYMTFPSFS</sequence>
<evidence type="ECO:0000256" key="14">
    <source>
        <dbReference type="ARBA" id="ARBA00048144"/>
    </source>
</evidence>
<dbReference type="EC" id="1.1.1.141" evidence="4"/>
<dbReference type="SUPFAM" id="SSF51735">
    <property type="entry name" value="NAD(P)-binding Rossmann-fold domains"/>
    <property type="match status" value="1"/>
</dbReference>
<comment type="catalytic activity">
    <reaction evidence="22">
        <text>resolvin E1 + NAD(+) = 18-oxo-resolvin E1 + NADH + H(+)</text>
        <dbReference type="Rhea" id="RHEA:49244"/>
        <dbReference type="ChEBI" id="CHEBI:15378"/>
        <dbReference type="ChEBI" id="CHEBI:57540"/>
        <dbReference type="ChEBI" id="CHEBI:57945"/>
        <dbReference type="ChEBI" id="CHEBI:91000"/>
        <dbReference type="ChEBI" id="CHEBI:91001"/>
    </reaction>
    <physiologicalReaction direction="left-to-right" evidence="22">
        <dbReference type="Rhea" id="RHEA:49245"/>
    </physiologicalReaction>
</comment>
<keyword evidence="2" id="KW-0276">Fatty acid metabolism</keyword>
<evidence type="ECO:0000256" key="9">
    <source>
        <dbReference type="ARBA" id="ARBA00045705"/>
    </source>
</evidence>
<comment type="catalytic activity">
    <reaction evidence="18">
        <text>prostaglandin A1 + NAD(+) = 15-oxo-prostaglandin A1 + NADH + H(+)</text>
        <dbReference type="Rhea" id="RHEA:41263"/>
        <dbReference type="ChEBI" id="CHEBI:15378"/>
        <dbReference type="ChEBI" id="CHEBI:57398"/>
        <dbReference type="ChEBI" id="CHEBI:57540"/>
        <dbReference type="ChEBI" id="CHEBI:57945"/>
        <dbReference type="ChEBI" id="CHEBI:85072"/>
    </reaction>
    <physiologicalReaction direction="left-to-right" evidence="18">
        <dbReference type="Rhea" id="RHEA:41264"/>
    </physiologicalReaction>
</comment>
<comment type="catalytic activity">
    <reaction evidence="13">
        <text>15-oxo-(5S,6R)-dihydroxy-(7E,9E,11Z)-eicosatrienoate + NADH + H(+) = (5S,6R,15S)-trihydroxy-(7E,9E,11Z)-eicosatrienoate + NAD(+)</text>
        <dbReference type="Rhea" id="RHEA:41596"/>
        <dbReference type="ChEBI" id="CHEBI:15378"/>
        <dbReference type="ChEBI" id="CHEBI:57540"/>
        <dbReference type="ChEBI" id="CHEBI:57945"/>
        <dbReference type="ChEBI" id="CHEBI:78325"/>
        <dbReference type="ChEBI" id="CHEBI:78329"/>
    </reaction>
    <physiologicalReaction direction="left-to-right" evidence="13">
        <dbReference type="Rhea" id="RHEA:41597"/>
    </physiologicalReaction>
</comment>
<evidence type="ECO:0000313" key="25">
    <source>
        <dbReference type="Proteomes" id="UP001335648"/>
    </source>
</evidence>
<dbReference type="Proteomes" id="UP001335648">
    <property type="component" value="Unassembled WGS sequence"/>
</dbReference>
<comment type="caution">
    <text evidence="24">The sequence shown here is derived from an EMBL/GenBank/DDBJ whole genome shotgun (WGS) entry which is preliminary data.</text>
</comment>
<comment type="catalytic activity">
    <reaction evidence="19">
        <text>prostaglandin E2 + NAD(+) = 15-oxoprostaglandin E2 + NADH + H(+)</text>
        <dbReference type="Rhea" id="RHEA:11876"/>
        <dbReference type="ChEBI" id="CHEBI:15378"/>
        <dbReference type="ChEBI" id="CHEBI:57400"/>
        <dbReference type="ChEBI" id="CHEBI:57540"/>
        <dbReference type="ChEBI" id="CHEBI:57945"/>
        <dbReference type="ChEBI" id="CHEBI:606564"/>
        <dbReference type="EC" id="1.1.1.141"/>
    </reaction>
    <physiologicalReaction direction="left-to-right" evidence="19">
        <dbReference type="Rhea" id="RHEA:11877"/>
    </physiologicalReaction>
</comment>
<evidence type="ECO:0000256" key="2">
    <source>
        <dbReference type="ARBA" id="ARBA00022501"/>
    </source>
</evidence>
<evidence type="ECO:0000256" key="19">
    <source>
        <dbReference type="ARBA" id="ARBA00048739"/>
    </source>
</evidence>
<dbReference type="InterPro" id="IPR002347">
    <property type="entry name" value="SDR_fam"/>
</dbReference>
<dbReference type="AlphaFoldDB" id="A0AAN8BN91"/>
<name>A0AAN8BN91_9TELE</name>
<evidence type="ECO:0000256" key="8">
    <source>
        <dbReference type="ARBA" id="ARBA00042026"/>
    </source>
</evidence>
<protein>
    <recommendedName>
        <fullName evidence="6">15-hydroxyprostaglandin dehydrogenase [NAD(+)]</fullName>
        <ecNumber evidence="4">1.1.1.141</ecNumber>
        <ecNumber evidence="5">1.1.1.232</ecNumber>
    </recommendedName>
    <alternativeName>
        <fullName evidence="8">Eicosanoid/docosanoid dehydrogenase [NAD(+)]</fullName>
    </alternativeName>
    <alternativeName>
        <fullName evidence="7">Prostaglandin dehydrogenase 1</fullName>
    </alternativeName>
</protein>
<evidence type="ECO:0000256" key="5">
    <source>
        <dbReference type="ARBA" id="ARBA00039060"/>
    </source>
</evidence>
<comment type="catalytic activity">
    <reaction evidence="10">
        <text>prostaglandin E1 + NAD(+) = 15-oxoprostaglandin E1 + NADH + H(+)</text>
        <dbReference type="Rhea" id="RHEA:16477"/>
        <dbReference type="ChEBI" id="CHEBI:15378"/>
        <dbReference type="ChEBI" id="CHEBI:57397"/>
        <dbReference type="ChEBI" id="CHEBI:57401"/>
        <dbReference type="ChEBI" id="CHEBI:57540"/>
        <dbReference type="ChEBI" id="CHEBI:57945"/>
    </reaction>
    <physiologicalReaction direction="left-to-right" evidence="10">
        <dbReference type="Rhea" id="RHEA:16478"/>
    </physiologicalReaction>
</comment>
<dbReference type="GO" id="GO:0016404">
    <property type="term" value="F:15-hydroxyprostaglandin dehydrogenase (NAD+) activity"/>
    <property type="evidence" value="ECO:0007669"/>
    <property type="project" value="UniProtKB-EC"/>
</dbReference>